<name>A0A4P2QJV2_SORCE</name>
<dbReference type="Proteomes" id="UP000295497">
    <property type="component" value="Chromosome"/>
</dbReference>
<protein>
    <submittedName>
        <fullName evidence="2">Uncharacterized protein</fullName>
    </submittedName>
</protein>
<dbReference type="PANTHER" id="PTHR42754">
    <property type="entry name" value="ENDOGLUCANASE"/>
    <property type="match status" value="1"/>
</dbReference>
<dbReference type="EMBL" id="CP012672">
    <property type="protein sequence ID" value="AUX29713.1"/>
    <property type="molecule type" value="Genomic_DNA"/>
</dbReference>
<gene>
    <name evidence="2" type="ORF">SOCE836_018040</name>
</gene>
<sequence>MRSVLGALGALCGVICWGAGCVSGAGGGAAEGEPGRDGVDSIGANAEHRSPAGMCGTGAADPGGVCQDAAAPRGSSMSGAGGPGAAARAEPGCRRRPFSRQFPATGATLRGFAIDTAGNALLAGALESEATFGGTRLESAGAADVFVAKLDACGNPIWAKRFGDAAAQGAIDVAAGKGGHAFVLGEFTGTLDLGAHRLTAASPWGADLFLAKLGSNGATRWAVQISAGEDSILTGTALAADVDDGGALVLGRLEGTAKVAGVRIERRSIGAFVVRLDASGRVVWVSLPPSGADSEEIGIEVDHDGNALIASQDGRGTATFVTKLDDDGQLEWHKRFRGSSDQLEMAFDLAVDPDGAALLSGSGVFGEPELPGGPRPFVAKLDDDGDVLWVKRFDAQSPRQVAASEESVVLAGDALCEAEDPASCSAWAAGLSPSGEEEEWTQRIGADVRVVGLELDPWEKPVLAGRFQGTIELGGDELSSAQGALFVARLSESD</sequence>
<evidence type="ECO:0000313" key="2">
    <source>
        <dbReference type="EMBL" id="AUX29713.1"/>
    </source>
</evidence>
<reference evidence="2 3" key="1">
    <citation type="submission" date="2015-09" db="EMBL/GenBank/DDBJ databases">
        <title>Sorangium comparison.</title>
        <authorList>
            <person name="Zaburannyi N."/>
            <person name="Bunk B."/>
            <person name="Overmann J."/>
            <person name="Mueller R."/>
        </authorList>
    </citation>
    <scope>NUCLEOTIDE SEQUENCE [LARGE SCALE GENOMIC DNA]</scope>
    <source>
        <strain evidence="2 3">So ce836</strain>
    </source>
</reference>
<organism evidence="2 3">
    <name type="scientific">Sorangium cellulosum</name>
    <name type="common">Polyangium cellulosum</name>
    <dbReference type="NCBI Taxonomy" id="56"/>
    <lineage>
        <taxon>Bacteria</taxon>
        <taxon>Pseudomonadati</taxon>
        <taxon>Myxococcota</taxon>
        <taxon>Polyangia</taxon>
        <taxon>Polyangiales</taxon>
        <taxon>Polyangiaceae</taxon>
        <taxon>Sorangium</taxon>
    </lineage>
</organism>
<dbReference type="PANTHER" id="PTHR42754:SF1">
    <property type="entry name" value="LIPOPROTEIN"/>
    <property type="match status" value="1"/>
</dbReference>
<evidence type="ECO:0000256" key="1">
    <source>
        <dbReference type="SAM" id="MobiDB-lite"/>
    </source>
</evidence>
<dbReference type="RefSeq" id="WP_237245162.1">
    <property type="nucleotide sequence ID" value="NZ_CP012672.1"/>
</dbReference>
<dbReference type="PROSITE" id="PS51257">
    <property type="entry name" value="PROKAR_LIPOPROTEIN"/>
    <property type="match status" value="1"/>
</dbReference>
<feature type="region of interest" description="Disordered" evidence="1">
    <location>
        <begin position="27"/>
        <end position="47"/>
    </location>
</feature>
<evidence type="ECO:0000313" key="3">
    <source>
        <dbReference type="Proteomes" id="UP000295497"/>
    </source>
</evidence>
<feature type="region of interest" description="Disordered" evidence="1">
    <location>
        <begin position="66"/>
        <end position="93"/>
    </location>
</feature>
<dbReference type="Gene3D" id="2.80.10.50">
    <property type="match status" value="1"/>
</dbReference>
<proteinExistence type="predicted"/>
<accession>A0A4P2QJV2</accession>
<feature type="compositionally biased region" description="Low complexity" evidence="1">
    <location>
        <begin position="69"/>
        <end position="78"/>
    </location>
</feature>
<dbReference type="SUPFAM" id="SSF101898">
    <property type="entry name" value="NHL repeat"/>
    <property type="match status" value="1"/>
</dbReference>
<dbReference type="AlphaFoldDB" id="A0A4P2QJV2"/>